<evidence type="ECO:0000259" key="4">
    <source>
        <dbReference type="Pfam" id="PF03328"/>
    </source>
</evidence>
<sequence>MLEGKPAFGAEVNLGSSLSAELLSPLGFDFILVDNQHGAWDDNSSMSAFRSIALGVAMPMARVRRNEFGAIGRLLDRGAMGIVVPMVNSVEEAEAAAEAVRYLPIGGRSAGAFGTGFLGGDYMQWANDEIFLAVQIETVEAAAVAEGILSVEGIDGCWVGPGDLSYSMGVDLSDPAGWQAHDDLIVQIFEATKRAGKIPGIYTPSASEALRRAEQGGLFLTAGGDGPWVVEGALSTLKELGR</sequence>
<comment type="similarity">
    <text evidence="1">Belongs to the HpcH/HpaI aldolase family.</text>
</comment>
<evidence type="ECO:0000313" key="6">
    <source>
        <dbReference type="Proteomes" id="UP001174909"/>
    </source>
</evidence>
<accession>A0AA35TR42</accession>
<name>A0AA35TR42_GEOBA</name>
<keyword evidence="6" id="KW-1185">Reference proteome</keyword>
<dbReference type="EMBL" id="CASHTH010004014">
    <property type="protein sequence ID" value="CAI8052472.1"/>
    <property type="molecule type" value="Genomic_DNA"/>
</dbReference>
<keyword evidence="2" id="KW-0479">Metal-binding</keyword>
<dbReference type="PANTHER" id="PTHR30502">
    <property type="entry name" value="2-KETO-3-DEOXY-L-RHAMNONATE ALDOLASE"/>
    <property type="match status" value="1"/>
</dbReference>
<dbReference type="AlphaFoldDB" id="A0AA35TR42"/>
<dbReference type="InterPro" id="IPR040442">
    <property type="entry name" value="Pyrv_kinase-like_dom_sf"/>
</dbReference>
<dbReference type="InterPro" id="IPR005000">
    <property type="entry name" value="Aldolase/citrate-lyase_domain"/>
</dbReference>
<evidence type="ECO:0000256" key="2">
    <source>
        <dbReference type="ARBA" id="ARBA00022723"/>
    </source>
</evidence>
<reference evidence="5" key="1">
    <citation type="submission" date="2023-03" db="EMBL/GenBank/DDBJ databases">
        <authorList>
            <person name="Steffen K."/>
            <person name="Cardenas P."/>
        </authorList>
    </citation>
    <scope>NUCLEOTIDE SEQUENCE</scope>
</reference>
<comment type="caution">
    <text evidence="5">The sequence shown here is derived from an EMBL/GenBank/DDBJ whole genome shotgun (WGS) entry which is preliminary data.</text>
</comment>
<dbReference type="Pfam" id="PF03328">
    <property type="entry name" value="HpcH_HpaI"/>
    <property type="match status" value="1"/>
</dbReference>
<feature type="domain" description="HpcH/HpaI aldolase/citrate lyase" evidence="4">
    <location>
        <begin position="19"/>
        <end position="197"/>
    </location>
</feature>
<proteinExistence type="inferred from homology"/>
<evidence type="ECO:0000313" key="5">
    <source>
        <dbReference type="EMBL" id="CAI8052472.1"/>
    </source>
</evidence>
<dbReference type="PANTHER" id="PTHR30502:SF0">
    <property type="entry name" value="PHOSPHOENOLPYRUVATE CARBOXYLASE FAMILY PROTEIN"/>
    <property type="match status" value="1"/>
</dbReference>
<keyword evidence="3" id="KW-0456">Lyase</keyword>
<dbReference type="GO" id="GO:0046872">
    <property type="term" value="F:metal ion binding"/>
    <property type="evidence" value="ECO:0007669"/>
    <property type="project" value="UniProtKB-KW"/>
</dbReference>
<evidence type="ECO:0000256" key="1">
    <source>
        <dbReference type="ARBA" id="ARBA00005568"/>
    </source>
</evidence>
<dbReference type="InterPro" id="IPR015813">
    <property type="entry name" value="Pyrv/PenolPyrv_kinase-like_dom"/>
</dbReference>
<gene>
    <name evidence="5" type="ORF">GBAR_LOCUS28688</name>
</gene>
<evidence type="ECO:0000256" key="3">
    <source>
        <dbReference type="ARBA" id="ARBA00023239"/>
    </source>
</evidence>
<dbReference type="Gene3D" id="3.20.20.60">
    <property type="entry name" value="Phosphoenolpyruvate-binding domains"/>
    <property type="match status" value="1"/>
</dbReference>
<dbReference type="InterPro" id="IPR050251">
    <property type="entry name" value="HpcH-HpaI_aldolase"/>
</dbReference>
<dbReference type="SUPFAM" id="SSF51621">
    <property type="entry name" value="Phosphoenolpyruvate/pyruvate domain"/>
    <property type="match status" value="1"/>
</dbReference>
<dbReference type="Proteomes" id="UP001174909">
    <property type="component" value="Unassembled WGS sequence"/>
</dbReference>
<organism evidence="5 6">
    <name type="scientific">Geodia barretti</name>
    <name type="common">Barrett's horny sponge</name>
    <dbReference type="NCBI Taxonomy" id="519541"/>
    <lineage>
        <taxon>Eukaryota</taxon>
        <taxon>Metazoa</taxon>
        <taxon>Porifera</taxon>
        <taxon>Demospongiae</taxon>
        <taxon>Heteroscleromorpha</taxon>
        <taxon>Tetractinellida</taxon>
        <taxon>Astrophorina</taxon>
        <taxon>Geodiidae</taxon>
        <taxon>Geodia</taxon>
    </lineage>
</organism>
<protein>
    <submittedName>
        <fullName evidence="5">4-hydroxy-2-oxo-heptane-1,7-dioate aldolase</fullName>
    </submittedName>
</protein>
<dbReference type="GO" id="GO:0005737">
    <property type="term" value="C:cytoplasm"/>
    <property type="evidence" value="ECO:0007669"/>
    <property type="project" value="TreeGrafter"/>
</dbReference>
<dbReference type="GO" id="GO:0016832">
    <property type="term" value="F:aldehyde-lyase activity"/>
    <property type="evidence" value="ECO:0007669"/>
    <property type="project" value="TreeGrafter"/>
</dbReference>